<dbReference type="PANTHER" id="PTHR30055">
    <property type="entry name" value="HTH-TYPE TRANSCRIPTIONAL REGULATOR RUTR"/>
    <property type="match status" value="1"/>
</dbReference>
<dbReference type="Pfam" id="PF00440">
    <property type="entry name" value="TetR_N"/>
    <property type="match status" value="1"/>
</dbReference>
<dbReference type="RefSeq" id="WP_171247866.1">
    <property type="nucleotide sequence ID" value="NZ_JABFAJ010000022.1"/>
</dbReference>
<dbReference type="PROSITE" id="PS50977">
    <property type="entry name" value="HTH_TETR_2"/>
    <property type="match status" value="1"/>
</dbReference>
<feature type="region of interest" description="Disordered" evidence="5">
    <location>
        <begin position="207"/>
        <end position="231"/>
    </location>
</feature>
<protein>
    <submittedName>
        <fullName evidence="7">TetR/AcrR family transcriptional regulator</fullName>
    </submittedName>
</protein>
<dbReference type="InterPro" id="IPR001647">
    <property type="entry name" value="HTH_TetR"/>
</dbReference>
<keyword evidence="2 4" id="KW-0238">DNA-binding</keyword>
<dbReference type="PROSITE" id="PS01081">
    <property type="entry name" value="HTH_TETR_1"/>
    <property type="match status" value="1"/>
</dbReference>
<dbReference type="PRINTS" id="PR00455">
    <property type="entry name" value="HTHTETR"/>
</dbReference>
<reference evidence="7 8" key="1">
    <citation type="submission" date="2020-05" db="EMBL/GenBank/DDBJ databases">
        <title>Genome sequence of Isoptericola sp. JC619 isolated from Chilika lagoon, India.</title>
        <authorList>
            <person name="Kumar D."/>
            <person name="Appam K."/>
            <person name="Gandham S."/>
            <person name="Uppada J."/>
            <person name="Sasikala C."/>
            <person name="Venkata Ramana C."/>
        </authorList>
    </citation>
    <scope>NUCLEOTIDE SEQUENCE [LARGE SCALE GENOMIC DNA]</scope>
    <source>
        <strain evidence="7 8">JC619</strain>
    </source>
</reference>
<dbReference type="InterPro" id="IPR036271">
    <property type="entry name" value="Tet_transcr_reg_TetR-rel_C_sf"/>
</dbReference>
<proteinExistence type="predicted"/>
<dbReference type="InterPro" id="IPR023772">
    <property type="entry name" value="DNA-bd_HTH_TetR-type_CS"/>
</dbReference>
<evidence type="ECO:0000256" key="3">
    <source>
        <dbReference type="ARBA" id="ARBA00023163"/>
    </source>
</evidence>
<dbReference type="Proteomes" id="UP000557204">
    <property type="component" value="Unassembled WGS sequence"/>
</dbReference>
<keyword evidence="8" id="KW-1185">Reference proteome</keyword>
<evidence type="ECO:0000313" key="8">
    <source>
        <dbReference type="Proteomes" id="UP000557204"/>
    </source>
</evidence>
<evidence type="ECO:0000256" key="4">
    <source>
        <dbReference type="PROSITE-ProRule" id="PRU00335"/>
    </source>
</evidence>
<dbReference type="SUPFAM" id="SSF46689">
    <property type="entry name" value="Homeodomain-like"/>
    <property type="match status" value="1"/>
</dbReference>
<evidence type="ECO:0000256" key="1">
    <source>
        <dbReference type="ARBA" id="ARBA00023015"/>
    </source>
</evidence>
<dbReference type="InterPro" id="IPR009057">
    <property type="entry name" value="Homeodomain-like_sf"/>
</dbReference>
<evidence type="ECO:0000313" key="7">
    <source>
        <dbReference type="EMBL" id="NNU28323.1"/>
    </source>
</evidence>
<dbReference type="SUPFAM" id="SSF48498">
    <property type="entry name" value="Tetracyclin repressor-like, C-terminal domain"/>
    <property type="match status" value="1"/>
</dbReference>
<dbReference type="AlphaFoldDB" id="A0A849KI53"/>
<feature type="compositionally biased region" description="Low complexity" evidence="5">
    <location>
        <begin position="209"/>
        <end position="225"/>
    </location>
</feature>
<dbReference type="GO" id="GO:0000976">
    <property type="term" value="F:transcription cis-regulatory region binding"/>
    <property type="evidence" value="ECO:0007669"/>
    <property type="project" value="TreeGrafter"/>
</dbReference>
<keyword evidence="1" id="KW-0805">Transcription regulation</keyword>
<dbReference type="Gene3D" id="1.10.357.10">
    <property type="entry name" value="Tetracycline Repressor, domain 2"/>
    <property type="match status" value="1"/>
</dbReference>
<gene>
    <name evidence="7" type="ORF">HLI28_12315</name>
</gene>
<sequence length="231" mass="25238">MSTAPRTARGNRTRAKILAAAEQVFADLGYHDASIVKITEAAGVAMGTFYLYFEGKHEVFVELVDDLNQRVRQAMYEASSQAPNRLEAERAGFRAFFRFTAEHPALYRVIRQAEFVAPDALRRHYQRIVEGYVTGLDKARANGEVGDVDPTVAAWALMGIGEIVGMRWVLWGGADGPADGAGPGQEDRRPEIPEDVFDQTMQFIERALAPRADPSSAPGASGPTSQEGPRA</sequence>
<dbReference type="EMBL" id="JABFAJ010000022">
    <property type="protein sequence ID" value="NNU28323.1"/>
    <property type="molecule type" value="Genomic_DNA"/>
</dbReference>
<organism evidence="7 8">
    <name type="scientific">Isoptericola sediminis</name>
    <dbReference type="NCBI Taxonomy" id="2733572"/>
    <lineage>
        <taxon>Bacteria</taxon>
        <taxon>Bacillati</taxon>
        <taxon>Actinomycetota</taxon>
        <taxon>Actinomycetes</taxon>
        <taxon>Micrococcales</taxon>
        <taxon>Promicromonosporaceae</taxon>
        <taxon>Isoptericola</taxon>
    </lineage>
</organism>
<evidence type="ECO:0000256" key="2">
    <source>
        <dbReference type="ARBA" id="ARBA00023125"/>
    </source>
</evidence>
<feature type="DNA-binding region" description="H-T-H motif" evidence="4">
    <location>
        <begin position="34"/>
        <end position="53"/>
    </location>
</feature>
<accession>A0A849KI53</accession>
<comment type="caution">
    <text evidence="7">The sequence shown here is derived from an EMBL/GenBank/DDBJ whole genome shotgun (WGS) entry which is preliminary data.</text>
</comment>
<evidence type="ECO:0000259" key="6">
    <source>
        <dbReference type="PROSITE" id="PS50977"/>
    </source>
</evidence>
<evidence type="ECO:0000256" key="5">
    <source>
        <dbReference type="SAM" id="MobiDB-lite"/>
    </source>
</evidence>
<keyword evidence="3" id="KW-0804">Transcription</keyword>
<dbReference type="GO" id="GO:0003700">
    <property type="term" value="F:DNA-binding transcription factor activity"/>
    <property type="evidence" value="ECO:0007669"/>
    <property type="project" value="TreeGrafter"/>
</dbReference>
<dbReference type="PANTHER" id="PTHR30055:SF234">
    <property type="entry name" value="HTH-TYPE TRANSCRIPTIONAL REGULATOR BETI"/>
    <property type="match status" value="1"/>
</dbReference>
<feature type="domain" description="HTH tetR-type" evidence="6">
    <location>
        <begin position="11"/>
        <end position="71"/>
    </location>
</feature>
<name>A0A849KI53_9MICO</name>
<dbReference type="InterPro" id="IPR050109">
    <property type="entry name" value="HTH-type_TetR-like_transc_reg"/>
</dbReference>
<feature type="region of interest" description="Disordered" evidence="5">
    <location>
        <begin position="175"/>
        <end position="195"/>
    </location>
</feature>